<organism evidence="3 4">
    <name type="scientific">Rheinheimera nanhaiensis E407-8</name>
    <dbReference type="NCBI Taxonomy" id="562729"/>
    <lineage>
        <taxon>Bacteria</taxon>
        <taxon>Pseudomonadati</taxon>
        <taxon>Pseudomonadota</taxon>
        <taxon>Gammaproteobacteria</taxon>
        <taxon>Chromatiales</taxon>
        <taxon>Chromatiaceae</taxon>
        <taxon>Rheinheimera</taxon>
    </lineage>
</organism>
<feature type="chain" id="PRO_5003638795" description="Lipid/polyisoprenoid-binding YceI-like domain-containing protein" evidence="1">
    <location>
        <begin position="18"/>
        <end position="189"/>
    </location>
</feature>
<dbReference type="EMBL" id="BAFK01000017">
    <property type="protein sequence ID" value="GAB59817.1"/>
    <property type="molecule type" value="Genomic_DNA"/>
</dbReference>
<dbReference type="AlphaFoldDB" id="I1E0I9"/>
<dbReference type="RefSeq" id="WP_008222759.1">
    <property type="nucleotide sequence ID" value="NZ_BAFK01000017.1"/>
</dbReference>
<dbReference type="InterPro" id="IPR027016">
    <property type="entry name" value="UCP029811"/>
</dbReference>
<dbReference type="PIRSF" id="PIRSF029811">
    <property type="entry name" value="UCP029811"/>
    <property type="match status" value="1"/>
</dbReference>
<proteinExistence type="predicted"/>
<feature type="signal peptide" evidence="1">
    <location>
        <begin position="1"/>
        <end position="17"/>
    </location>
</feature>
<comment type="caution">
    <text evidence="3">The sequence shown here is derived from an EMBL/GenBank/DDBJ whole genome shotgun (WGS) entry which is preliminary data.</text>
</comment>
<dbReference type="Proteomes" id="UP000004374">
    <property type="component" value="Unassembled WGS sequence"/>
</dbReference>
<keyword evidence="4" id="KW-1185">Reference proteome</keyword>
<gene>
    <name evidence="3" type="ORF">RNAN_2830</name>
</gene>
<evidence type="ECO:0000313" key="3">
    <source>
        <dbReference type="EMBL" id="GAB59817.1"/>
    </source>
</evidence>
<dbReference type="SUPFAM" id="SSF101874">
    <property type="entry name" value="YceI-like"/>
    <property type="match status" value="1"/>
</dbReference>
<keyword evidence="1" id="KW-0732">Signal</keyword>
<dbReference type="OrthoDB" id="9793816at2"/>
<evidence type="ECO:0000259" key="2">
    <source>
        <dbReference type="SMART" id="SM00867"/>
    </source>
</evidence>
<dbReference type="InterPro" id="IPR007372">
    <property type="entry name" value="Lipid/polyisoprenoid-bd_YceI"/>
</dbReference>
<dbReference type="Gene3D" id="2.40.128.110">
    <property type="entry name" value="Lipid/polyisoprenoid-binding, YceI-like"/>
    <property type="match status" value="1"/>
</dbReference>
<sequence>MKVFTIALALASSGALATNWQLDNSQSALHFVSVKNDVVAETHRFKQLSGQWDGSKVEISIAVNSMDTQIPIRDERIWQYVLNAGQFTAISVTAPLASDKLDNLSVGQSSVHTVPLNVNIAGQTNELSAQVRITRLTDKSLQASTETPVMLNTNSFNLAAGVARLQELAGLKRIEPLVPVSFTVLFNQQ</sequence>
<feature type="domain" description="Lipid/polyisoprenoid-binding YceI-like" evidence="2">
    <location>
        <begin position="19"/>
        <end position="187"/>
    </location>
</feature>
<protein>
    <recommendedName>
        <fullName evidence="2">Lipid/polyisoprenoid-binding YceI-like domain-containing protein</fullName>
    </recommendedName>
</protein>
<dbReference type="STRING" id="562729.RNAN_2830"/>
<evidence type="ECO:0000313" key="4">
    <source>
        <dbReference type="Proteomes" id="UP000004374"/>
    </source>
</evidence>
<accession>I1E0I9</accession>
<name>I1E0I9_9GAMM</name>
<dbReference type="SMART" id="SM00867">
    <property type="entry name" value="YceI"/>
    <property type="match status" value="1"/>
</dbReference>
<dbReference type="Pfam" id="PF04264">
    <property type="entry name" value="YceI"/>
    <property type="match status" value="1"/>
</dbReference>
<evidence type="ECO:0000256" key="1">
    <source>
        <dbReference type="SAM" id="SignalP"/>
    </source>
</evidence>
<reference evidence="3 4" key="1">
    <citation type="journal article" date="2012" name="J. Bacteriol.">
        <title>Genome Sequence of the Protease-Producing Bacterium Rheinheimera nanhaiensis E407-8T, Isolated from Deep-Sea Sediment of the South China Sea.</title>
        <authorList>
            <person name="Zhang X.-Y."/>
            <person name="Zhang Y.-J."/>
            <person name="Qin Q.-L."/>
            <person name="Xie B.-B."/>
            <person name="Chen X.-L."/>
            <person name="Zhou B.-C."/>
            <person name="Zhang Y.-Z."/>
        </authorList>
    </citation>
    <scope>NUCLEOTIDE SEQUENCE [LARGE SCALE GENOMIC DNA]</scope>
    <source>
        <strain evidence="3 4">E407-8</strain>
    </source>
</reference>
<dbReference type="InterPro" id="IPR036761">
    <property type="entry name" value="TTHA0802/YceI-like_sf"/>
</dbReference>